<protein>
    <recommendedName>
        <fullName evidence="1">DUF5777 domain-containing protein</fullName>
    </recommendedName>
</protein>
<gene>
    <name evidence="2" type="ordered locus">Murru_2606</name>
</gene>
<dbReference type="RefSeq" id="WP_014033922.1">
    <property type="nucleotide sequence ID" value="NC_015945.1"/>
</dbReference>
<dbReference type="eggNOG" id="COG3637">
    <property type="taxonomic scope" value="Bacteria"/>
</dbReference>
<dbReference type="Proteomes" id="UP000008908">
    <property type="component" value="Chromosome"/>
</dbReference>
<evidence type="ECO:0000259" key="1">
    <source>
        <dbReference type="Pfam" id="PF19089"/>
    </source>
</evidence>
<proteinExistence type="predicted"/>
<accession>G2PQD5</accession>
<sequence length="306" mass="34564">MKIKEITFFLILVLLANSVLAQKGLLEILEKEQEDAPQYTMATFKATRISYGHSVETRKKGILEVSVANRFWNTPSLYSQSFGADKMNARIALEYGISDRLSTGWGGSTWDGLFDGYVKYKLIRQRSDKSGSPLSITLFQNASYYSEALGPYIDDDFSNRLSFTTQALIARKFTSDFSFQIAPTFVHKGLRFSGEDPQNHFALGFGGRYKLGGHISFVSEYYAVFNPITSRNTYGPFSIGVNWELGDVMLQFMLTNASHIVEDAYITDTAYNFNFKNPNLNFGFTATYVIHFNRKLKGLKQTGQNP</sequence>
<dbReference type="OrthoDB" id="1117410at2"/>
<feature type="domain" description="DUF5777" evidence="1">
    <location>
        <begin position="44"/>
        <end position="289"/>
    </location>
</feature>
<dbReference type="HOGENOM" id="CLU_079021_0_0_10"/>
<keyword evidence="3" id="KW-1185">Reference proteome</keyword>
<dbReference type="AlphaFoldDB" id="G2PQD5"/>
<organism evidence="2 3">
    <name type="scientific">Allomuricauda ruestringensis (strain DSM 13258 / CIP 107369 / LMG 19739 / B1)</name>
    <name type="common">Muricauda ruestringensis</name>
    <dbReference type="NCBI Taxonomy" id="886377"/>
    <lineage>
        <taxon>Bacteria</taxon>
        <taxon>Pseudomonadati</taxon>
        <taxon>Bacteroidota</taxon>
        <taxon>Flavobacteriia</taxon>
        <taxon>Flavobacteriales</taxon>
        <taxon>Flavobacteriaceae</taxon>
        <taxon>Flagellimonas</taxon>
    </lineage>
</organism>
<name>G2PQD5_ALLRU</name>
<dbReference type="EMBL" id="CP002999">
    <property type="protein sequence ID" value="AEM71641.1"/>
    <property type="molecule type" value="Genomic_DNA"/>
</dbReference>
<dbReference type="STRING" id="886377.Murru_2606"/>
<reference evidence="3" key="1">
    <citation type="submission" date="2011-08" db="EMBL/GenBank/DDBJ databases">
        <title>The complete genome of Muricauda ruestringensis DSM 13258.</title>
        <authorList>
            <person name="Lucas S."/>
            <person name="Han J."/>
            <person name="Lapidus A."/>
            <person name="Bruce D."/>
            <person name="Goodwin L."/>
            <person name="Pitluck S."/>
            <person name="Peters L."/>
            <person name="Kyrpides N."/>
            <person name="Mavromatis K."/>
            <person name="Ivanova N."/>
            <person name="Ovchinnikova G."/>
            <person name="Teshima H."/>
            <person name="Detter J.C."/>
            <person name="Tapia R."/>
            <person name="Han C."/>
            <person name="Land M."/>
            <person name="Hauser L."/>
            <person name="Markowitz V."/>
            <person name="Cheng J.-F."/>
            <person name="Hugenholtz P."/>
            <person name="Woyke T."/>
            <person name="Wu D."/>
            <person name="Spring S."/>
            <person name="Schroeder M."/>
            <person name="Brambilla E."/>
            <person name="Klenk H.-P."/>
            <person name="Eisen J.A."/>
        </authorList>
    </citation>
    <scope>NUCLEOTIDE SEQUENCE [LARGE SCALE GENOMIC DNA]</scope>
    <source>
        <strain evidence="3">DSM 13258 / LMG 19739 / B1</strain>
    </source>
</reference>
<dbReference type="InterPro" id="IPR045916">
    <property type="entry name" value="DUF5777"/>
</dbReference>
<evidence type="ECO:0000313" key="3">
    <source>
        <dbReference type="Proteomes" id="UP000008908"/>
    </source>
</evidence>
<reference evidence="2 3" key="2">
    <citation type="journal article" date="2012" name="Stand. Genomic Sci.">
        <title>Complete genome sequence of the facultatively anaerobic, appendaged bacterium Muricauda ruestringensis type strain (B1(T)).</title>
        <authorList>
            <person name="Huntemann M."/>
            <person name="Teshima H."/>
            <person name="Lapidus A."/>
            <person name="Nolan M."/>
            <person name="Lucas S."/>
            <person name="Hammon N."/>
            <person name="Deshpande S."/>
            <person name="Cheng J.F."/>
            <person name="Tapia R."/>
            <person name="Goodwin L.A."/>
            <person name="Pitluck S."/>
            <person name="Liolios K."/>
            <person name="Pagani I."/>
            <person name="Ivanova N."/>
            <person name="Mavromatis K."/>
            <person name="Mikhailova N."/>
            <person name="Pati A."/>
            <person name="Chen A."/>
            <person name="Palaniappan K."/>
            <person name="Land M."/>
            <person name="Hauser L."/>
            <person name="Pan C."/>
            <person name="Brambilla E.M."/>
            <person name="Rohde M."/>
            <person name="Spring S."/>
            <person name="Goker M."/>
            <person name="Detter J.C."/>
            <person name="Bristow J."/>
            <person name="Eisen J.A."/>
            <person name="Markowitz V."/>
            <person name="Hugenholtz P."/>
            <person name="Kyrpides N.C."/>
            <person name="Klenk H.P."/>
            <person name="Woyke T."/>
        </authorList>
    </citation>
    <scope>NUCLEOTIDE SEQUENCE [LARGE SCALE GENOMIC DNA]</scope>
    <source>
        <strain evidence="3">DSM 13258 / LMG 19739 / B1</strain>
    </source>
</reference>
<evidence type="ECO:0000313" key="2">
    <source>
        <dbReference type="EMBL" id="AEM71641.1"/>
    </source>
</evidence>
<dbReference type="Pfam" id="PF19089">
    <property type="entry name" value="DUF5777"/>
    <property type="match status" value="1"/>
</dbReference>
<dbReference type="KEGG" id="mrs:Murru_2606"/>